<evidence type="ECO:0000313" key="3">
    <source>
        <dbReference type="Proteomes" id="UP000634579"/>
    </source>
</evidence>
<sequence>MEGEAVTARRSLTSRLRWTIERWTILLSVTAALLVAVIGLHALTDDTASAATLTSATATFDTPASDMEDALIATSTMSAAADAGDVLTCGLLALLCVAALAAILIRMRGGAALTFSAGGPTQPAPPLLAFRDRQVFAGLTALSIARI</sequence>
<dbReference type="AlphaFoldDB" id="A0A8I0VCM4"/>
<keyword evidence="1" id="KW-1133">Transmembrane helix</keyword>
<dbReference type="RefSeq" id="WP_194676211.1">
    <property type="nucleotide sequence ID" value="NZ_CP040787.1"/>
</dbReference>
<feature type="transmembrane region" description="Helical" evidence="1">
    <location>
        <begin position="83"/>
        <end position="105"/>
    </location>
</feature>
<accession>A0A8I0VCM4</accession>
<keyword evidence="1" id="KW-0812">Transmembrane</keyword>
<name>A0A8I0VCM4_9MICO</name>
<feature type="transmembrane region" description="Helical" evidence="1">
    <location>
        <begin position="23"/>
        <end position="43"/>
    </location>
</feature>
<comment type="caution">
    <text evidence="2">The sequence shown here is derived from an EMBL/GenBank/DDBJ whole genome shotgun (WGS) entry which is preliminary data.</text>
</comment>
<proteinExistence type="predicted"/>
<keyword evidence="1" id="KW-0472">Membrane</keyword>
<protein>
    <submittedName>
        <fullName evidence="2">Uncharacterized protein</fullName>
    </submittedName>
</protein>
<keyword evidence="3" id="KW-1185">Reference proteome</keyword>
<organism evidence="2 3">
    <name type="scientific">Clavibacter phaseoli</name>
    <dbReference type="NCBI Taxonomy" id="1734031"/>
    <lineage>
        <taxon>Bacteria</taxon>
        <taxon>Bacillati</taxon>
        <taxon>Actinomycetota</taxon>
        <taxon>Actinomycetes</taxon>
        <taxon>Micrococcales</taxon>
        <taxon>Microbacteriaceae</taxon>
        <taxon>Clavibacter</taxon>
    </lineage>
</organism>
<dbReference type="Proteomes" id="UP000634579">
    <property type="component" value="Unassembled WGS sequence"/>
</dbReference>
<reference evidence="2 3" key="1">
    <citation type="submission" date="2020-10" db="EMBL/GenBank/DDBJ databases">
        <title>Draft genome sequences of plant-associated actinobacteria.</title>
        <authorList>
            <person name="Tarlachkov S.V."/>
            <person name="Starodumova I.P."/>
            <person name="Dorofeeva L.V."/>
            <person name="Prisyazhnaya N.V."/>
            <person name="Roubtsova T.V."/>
            <person name="Chizhov V.N."/>
            <person name="Nadler S.A."/>
            <person name="Subbotin S.A."/>
            <person name="Evtushenko L.I."/>
        </authorList>
    </citation>
    <scope>NUCLEOTIDE SEQUENCE [LARGE SCALE GENOMIC DNA]</scope>
    <source>
        <strain evidence="2 3">VKM Ac-2886</strain>
    </source>
</reference>
<evidence type="ECO:0000313" key="2">
    <source>
        <dbReference type="EMBL" id="MBF4632641.1"/>
    </source>
</evidence>
<evidence type="ECO:0000256" key="1">
    <source>
        <dbReference type="SAM" id="Phobius"/>
    </source>
</evidence>
<gene>
    <name evidence="2" type="ORF">ITJ42_15585</name>
</gene>
<dbReference type="EMBL" id="JADKRP010000006">
    <property type="protein sequence ID" value="MBF4632641.1"/>
    <property type="molecule type" value="Genomic_DNA"/>
</dbReference>